<dbReference type="Proteomes" id="UP000699042">
    <property type="component" value="Unassembled WGS sequence"/>
</dbReference>
<accession>A0A9P7RC55</accession>
<reference evidence="1" key="1">
    <citation type="submission" date="2021-05" db="EMBL/GenBank/DDBJ databases">
        <title>Comparative genomics of three Colletotrichum scovillei strains and genetic complementation revealed genes involved fungal growth and virulence on chili pepper.</title>
        <authorList>
            <person name="Hsieh D.-K."/>
            <person name="Chuang S.-C."/>
            <person name="Chen C.-Y."/>
            <person name="Chao Y.-T."/>
            <person name="Lu M.-Y.J."/>
            <person name="Lee M.-H."/>
            <person name="Shih M.-C."/>
        </authorList>
    </citation>
    <scope>NUCLEOTIDE SEQUENCE</scope>
    <source>
        <strain evidence="1">Coll-153</strain>
    </source>
</reference>
<keyword evidence="2" id="KW-1185">Reference proteome</keyword>
<evidence type="ECO:0000313" key="2">
    <source>
        <dbReference type="Proteomes" id="UP000699042"/>
    </source>
</evidence>
<dbReference type="EMBL" id="JAESDN010000002">
    <property type="protein sequence ID" value="KAG7054780.1"/>
    <property type="molecule type" value="Genomic_DNA"/>
</dbReference>
<organism evidence="1 2">
    <name type="scientific">Colletotrichum scovillei</name>
    <dbReference type="NCBI Taxonomy" id="1209932"/>
    <lineage>
        <taxon>Eukaryota</taxon>
        <taxon>Fungi</taxon>
        <taxon>Dikarya</taxon>
        <taxon>Ascomycota</taxon>
        <taxon>Pezizomycotina</taxon>
        <taxon>Sordariomycetes</taxon>
        <taxon>Hypocreomycetidae</taxon>
        <taxon>Glomerellales</taxon>
        <taxon>Glomerellaceae</taxon>
        <taxon>Colletotrichum</taxon>
        <taxon>Colletotrichum acutatum species complex</taxon>
    </lineage>
</organism>
<evidence type="ECO:0000313" key="1">
    <source>
        <dbReference type="EMBL" id="KAG7054780.1"/>
    </source>
</evidence>
<proteinExistence type="predicted"/>
<comment type="caution">
    <text evidence="1">The sequence shown here is derived from an EMBL/GenBank/DDBJ whole genome shotgun (WGS) entry which is preliminary data.</text>
</comment>
<sequence length="69" mass="7658">MFSGNSIIRKMTSVNLGFYEVRFHAKINTVSAQTVVTVLFVFDDWLLVAATQTSSTARSRVANWGFGPD</sequence>
<name>A0A9P7RC55_9PEZI</name>
<protein>
    <submittedName>
        <fullName evidence="1">Uncharacterized protein</fullName>
    </submittedName>
</protein>
<dbReference type="AlphaFoldDB" id="A0A9P7RC55"/>
<gene>
    <name evidence="1" type="ORF">JMJ77_007254</name>
</gene>